<dbReference type="EMBL" id="LT629690">
    <property type="protein sequence ID" value="SDE73338.1"/>
    <property type="molecule type" value="Genomic_DNA"/>
</dbReference>
<evidence type="ECO:0000313" key="1">
    <source>
        <dbReference type="EMBL" id="SDE73338.1"/>
    </source>
</evidence>
<sequence>MVARALEDFLADYPASLVLEEGNAIFDMRSARYSIQQDRGRCTLHLWSEDRNMVRRITGTALRKDTLRLASMRFGQSKPQTLEFVSRPDRRTPTERDTTRRQYVARLERVLQRQFSDWKCDAFRSAMDLEKSFGPAYARGILSRGQDAWAVVGVNAEESQSTIDGILTVGILWLQHCRDHAGGKRLFRGLRVVLPRGAALTTLSRMGWLRPDAAQWELYELEEGTEALEECDLADTGNLATRLIHAVDQQRMTERFASAIEQAVSLVPETMRSHVELRPRSTTEMALLLHGLEFARIRHGASPNSFDRTTEITFGSGAQETPLEPDTEPMLRDFVQRLFERRHAAGSQKDPLYRMAPEAWLESSLRADIGPLTDGQSSLSQFDPEHVYPQVPAFQAGDRGMLDLLTVTRDGRLAVLELKANEDMHFALQGLDYWLRVRWHHTQTIDASSGLGALQQHGYFPTLRLSALPPRLYLVAPSLRIHPVTETVLRYLKPEVEWTVLGLNEKWREGVKVITRLRASSFGR</sequence>
<dbReference type="AlphaFoldDB" id="A0A1G7FBK2"/>
<evidence type="ECO:0000313" key="2">
    <source>
        <dbReference type="Proteomes" id="UP000182427"/>
    </source>
</evidence>
<protein>
    <recommendedName>
        <fullName evidence="3">DUF91 domain-containing protein</fullName>
    </recommendedName>
</protein>
<gene>
    <name evidence="1" type="ORF">SAMN05444167_0289</name>
</gene>
<evidence type="ECO:0008006" key="3">
    <source>
        <dbReference type="Google" id="ProtNLM"/>
    </source>
</evidence>
<keyword evidence="2" id="KW-1185">Reference proteome</keyword>
<name>A0A1G7FBK2_9BACT</name>
<proteinExistence type="predicted"/>
<reference evidence="1 2" key="1">
    <citation type="submission" date="2016-10" db="EMBL/GenBank/DDBJ databases">
        <authorList>
            <person name="de Groot N.N."/>
        </authorList>
    </citation>
    <scope>NUCLEOTIDE SEQUENCE [LARGE SCALE GENOMIC DNA]</scope>
    <source>
        <strain evidence="1 2">GAS232</strain>
    </source>
</reference>
<dbReference type="Proteomes" id="UP000182427">
    <property type="component" value="Chromosome I"/>
</dbReference>
<organism evidence="1 2">
    <name type="scientific">Terriglobus roseus</name>
    <dbReference type="NCBI Taxonomy" id="392734"/>
    <lineage>
        <taxon>Bacteria</taxon>
        <taxon>Pseudomonadati</taxon>
        <taxon>Acidobacteriota</taxon>
        <taxon>Terriglobia</taxon>
        <taxon>Terriglobales</taxon>
        <taxon>Acidobacteriaceae</taxon>
        <taxon>Terriglobus</taxon>
    </lineage>
</organism>
<accession>A0A1G7FBK2</accession>